<organism evidence="14 15">
    <name type="scientific">Buchnera aphidicola</name>
    <name type="common">Pentalonia nigronervosa</name>
    <dbReference type="NCBI Taxonomy" id="1309793"/>
    <lineage>
        <taxon>Bacteria</taxon>
        <taxon>Pseudomonadati</taxon>
        <taxon>Pseudomonadota</taxon>
        <taxon>Gammaproteobacteria</taxon>
        <taxon>Enterobacterales</taxon>
        <taxon>Erwiniaceae</taxon>
        <taxon>Buchnera</taxon>
    </lineage>
</organism>
<evidence type="ECO:0000256" key="4">
    <source>
        <dbReference type="ARBA" id="ARBA00022475"/>
    </source>
</evidence>
<dbReference type="GO" id="GO:0042777">
    <property type="term" value="P:proton motive force-driven plasma membrane ATP synthesis"/>
    <property type="evidence" value="ECO:0007669"/>
    <property type="project" value="TreeGrafter"/>
</dbReference>
<evidence type="ECO:0000256" key="6">
    <source>
        <dbReference type="ARBA" id="ARBA00022692"/>
    </source>
</evidence>
<dbReference type="PROSITE" id="PS00449">
    <property type="entry name" value="ATPASE_A"/>
    <property type="match status" value="1"/>
</dbReference>
<feature type="transmembrane region" description="Helical" evidence="12">
    <location>
        <begin position="215"/>
        <end position="234"/>
    </location>
</feature>
<evidence type="ECO:0000313" key="14">
    <source>
        <dbReference type="EMBL" id="QNS01761.1"/>
    </source>
</evidence>
<accession>A0A7H1AZ56</accession>
<dbReference type="GO" id="GO:0045259">
    <property type="term" value="C:proton-transporting ATP synthase complex"/>
    <property type="evidence" value="ECO:0007669"/>
    <property type="project" value="UniProtKB-KW"/>
</dbReference>
<dbReference type="FunFam" id="1.20.120.220:FF:000002">
    <property type="entry name" value="ATP synthase subunit a"/>
    <property type="match status" value="1"/>
</dbReference>
<feature type="transmembrane region" description="Helical" evidence="12">
    <location>
        <begin position="240"/>
        <end position="265"/>
    </location>
</feature>
<dbReference type="SUPFAM" id="SSF81336">
    <property type="entry name" value="F1F0 ATP synthase subunit A"/>
    <property type="match status" value="1"/>
</dbReference>
<dbReference type="InterPro" id="IPR045082">
    <property type="entry name" value="ATP_syn_F0_a_bact/chloroplast"/>
</dbReference>
<keyword evidence="4 12" id="KW-1003">Cell membrane</keyword>
<keyword evidence="8 12" id="KW-1133">Transmembrane helix</keyword>
<dbReference type="InterPro" id="IPR035908">
    <property type="entry name" value="F0_ATP_A_sf"/>
</dbReference>
<dbReference type="HAMAP" id="MF_01393">
    <property type="entry name" value="ATP_synth_a_bact"/>
    <property type="match status" value="1"/>
</dbReference>
<proteinExistence type="inferred from homology"/>
<keyword evidence="5 12" id="KW-0138">CF(0)</keyword>
<evidence type="ECO:0000256" key="7">
    <source>
        <dbReference type="ARBA" id="ARBA00022781"/>
    </source>
</evidence>
<dbReference type="CDD" id="cd00310">
    <property type="entry name" value="ATP-synt_Fo_a_6"/>
    <property type="match status" value="1"/>
</dbReference>
<sequence length="272" mass="31304">MTLEKISNSKEYINHHLNHFQIDLRDFSTVQSSVIPSSFWVINFDSIFFSLLLGLCFLSTLYAISKKITAKVPGRLQAGVELIFEFVDINVKSMYRGKSIFVAPLSLTIFIWVFLMNLMDLIPIDFIPYMLSHWFALPAIRTVPSSDVNITLSMSFGVFFLIVFYTIKEKGLCGFFKSLILQPFRHPVFFIFNFILELVSLLSKPISLGLRLFGNMYAGEMIFILIAGCLPWWLQFFLNVPWAIFHILIVSLQAFIFMVLTIVYLSMASQSH</sequence>
<dbReference type="Proteomes" id="UP000516346">
    <property type="component" value="Chromosome"/>
</dbReference>
<evidence type="ECO:0000256" key="9">
    <source>
        <dbReference type="ARBA" id="ARBA00023065"/>
    </source>
</evidence>
<dbReference type="PANTHER" id="PTHR42823">
    <property type="entry name" value="ATP SYNTHASE SUBUNIT A, CHLOROPLASTIC"/>
    <property type="match status" value="1"/>
</dbReference>
<dbReference type="InterPro" id="IPR000568">
    <property type="entry name" value="ATP_synth_F0_asu"/>
</dbReference>
<evidence type="ECO:0000256" key="1">
    <source>
        <dbReference type="ARBA" id="ARBA00004141"/>
    </source>
</evidence>
<dbReference type="NCBIfam" id="TIGR01131">
    <property type="entry name" value="ATP_synt_6_or_A"/>
    <property type="match status" value="1"/>
</dbReference>
<dbReference type="PRINTS" id="PR00123">
    <property type="entry name" value="ATPASEA"/>
</dbReference>
<reference evidence="14 15" key="1">
    <citation type="submission" date="2020-09" db="EMBL/GenBank/DDBJ databases">
        <title>Genome sequence of the banana aphid, Pentalonia nigronervosa Coquerel (Hemiptera: Aphididae) and its symbionts.</title>
        <authorList>
            <person name="Mathers T.C."/>
            <person name="Mugford S.T."/>
            <person name="Hogenhout S.A."/>
            <person name="Tripathi L."/>
        </authorList>
    </citation>
    <scope>NUCLEOTIDE SEQUENCE [LARGE SCALE GENOMIC DNA]</scope>
    <source>
        <strain evidence="14">Ba4</strain>
    </source>
</reference>
<keyword evidence="10 12" id="KW-0472">Membrane</keyword>
<dbReference type="EMBL" id="CP061275">
    <property type="protein sequence ID" value="QNS01761.1"/>
    <property type="molecule type" value="Genomic_DNA"/>
</dbReference>
<evidence type="ECO:0000256" key="2">
    <source>
        <dbReference type="ARBA" id="ARBA00006810"/>
    </source>
</evidence>
<evidence type="ECO:0000256" key="10">
    <source>
        <dbReference type="ARBA" id="ARBA00023136"/>
    </source>
</evidence>
<evidence type="ECO:0000313" key="15">
    <source>
        <dbReference type="Proteomes" id="UP000516346"/>
    </source>
</evidence>
<evidence type="ECO:0000256" key="3">
    <source>
        <dbReference type="ARBA" id="ARBA00022448"/>
    </source>
</evidence>
<comment type="similarity">
    <text evidence="2 12 13">Belongs to the ATPase A chain family.</text>
</comment>
<dbReference type="Pfam" id="PF00119">
    <property type="entry name" value="ATP-synt_A"/>
    <property type="match status" value="1"/>
</dbReference>
<evidence type="ECO:0000256" key="8">
    <source>
        <dbReference type="ARBA" id="ARBA00022989"/>
    </source>
</evidence>
<dbReference type="PANTHER" id="PTHR42823:SF3">
    <property type="entry name" value="ATP SYNTHASE SUBUNIT A, CHLOROPLASTIC"/>
    <property type="match status" value="1"/>
</dbReference>
<protein>
    <recommendedName>
        <fullName evidence="12 13">ATP synthase subunit a</fullName>
    </recommendedName>
    <alternativeName>
        <fullName evidence="12">ATP synthase F0 sector subunit a</fullName>
    </alternativeName>
    <alternativeName>
        <fullName evidence="12">F-ATPase subunit 6</fullName>
    </alternativeName>
</protein>
<evidence type="ECO:0000256" key="13">
    <source>
        <dbReference type="RuleBase" id="RU000483"/>
    </source>
</evidence>
<dbReference type="Gene3D" id="1.20.120.220">
    <property type="entry name" value="ATP synthase, F0 complex, subunit A"/>
    <property type="match status" value="1"/>
</dbReference>
<name>A0A7H1AZ56_9GAMM</name>
<comment type="function">
    <text evidence="12 13">Key component of the proton channel; it plays a direct role in the translocation of protons across the membrane.</text>
</comment>
<evidence type="ECO:0000256" key="5">
    <source>
        <dbReference type="ARBA" id="ARBA00022547"/>
    </source>
</evidence>
<dbReference type="AlphaFoldDB" id="A0A7H1AZ56"/>
<feature type="transmembrane region" description="Helical" evidence="12">
    <location>
        <begin position="47"/>
        <end position="65"/>
    </location>
</feature>
<keyword evidence="6 12" id="KW-0812">Transmembrane</keyword>
<dbReference type="InterPro" id="IPR023011">
    <property type="entry name" value="ATP_synth_F0_asu_AS"/>
</dbReference>
<feature type="transmembrane region" description="Helical" evidence="12">
    <location>
        <begin position="99"/>
        <end position="115"/>
    </location>
</feature>
<dbReference type="NCBIfam" id="NF004477">
    <property type="entry name" value="PRK05815.1-1"/>
    <property type="match status" value="1"/>
</dbReference>
<evidence type="ECO:0000256" key="11">
    <source>
        <dbReference type="ARBA" id="ARBA00023310"/>
    </source>
</evidence>
<feature type="transmembrane region" description="Helical" evidence="12">
    <location>
        <begin position="147"/>
        <end position="167"/>
    </location>
</feature>
<keyword evidence="11 12" id="KW-0066">ATP synthesis</keyword>
<evidence type="ECO:0000256" key="12">
    <source>
        <dbReference type="HAMAP-Rule" id="MF_01393"/>
    </source>
</evidence>
<dbReference type="GO" id="GO:0046933">
    <property type="term" value="F:proton-transporting ATP synthase activity, rotational mechanism"/>
    <property type="evidence" value="ECO:0007669"/>
    <property type="project" value="UniProtKB-UniRule"/>
</dbReference>
<comment type="subcellular location">
    <subcellularLocation>
        <location evidence="12 13">Cell membrane</location>
        <topology evidence="12 13">Multi-pass membrane protein</topology>
    </subcellularLocation>
    <subcellularLocation>
        <location evidence="1">Membrane</location>
        <topology evidence="1">Multi-pass membrane protein</topology>
    </subcellularLocation>
</comment>
<keyword evidence="9 12" id="KW-0406">Ion transport</keyword>
<keyword evidence="7 12" id="KW-0375">Hydrogen ion transport</keyword>
<dbReference type="GO" id="GO:0005886">
    <property type="term" value="C:plasma membrane"/>
    <property type="evidence" value="ECO:0007669"/>
    <property type="project" value="UniProtKB-SubCell"/>
</dbReference>
<keyword evidence="3 12" id="KW-0813">Transport</keyword>
<gene>
    <name evidence="12 14" type="primary">atpB</name>
    <name evidence="14" type="ORF">ICW73_02155</name>
</gene>